<protein>
    <submittedName>
        <fullName evidence="1">Uncharacterized protein</fullName>
    </submittedName>
</protein>
<dbReference type="EMBL" id="MN094788">
    <property type="protein sequence ID" value="QDH83444.1"/>
    <property type="molecule type" value="Genomic_DNA"/>
</dbReference>
<evidence type="ECO:0000313" key="1">
    <source>
        <dbReference type="EMBL" id="QDH83444.1"/>
    </source>
</evidence>
<sequence length="106" mass="11506">MSEITTLLNLLDRQVNTDYVEGLERAVQTSDAIRAAVADGLDVAQVMTQHLARHTQHKAQSLQAVIETTLLALQALQGLDDSNQKIVNKIVDALTTSIGASKLRNN</sequence>
<keyword evidence="2" id="KW-1185">Reference proteome</keyword>
<name>A0A514CSJ6_9CAUD</name>
<evidence type="ECO:0000313" key="2">
    <source>
        <dbReference type="Proteomes" id="UP000320799"/>
    </source>
</evidence>
<accession>A0A514CSJ6</accession>
<dbReference type="RefSeq" id="YP_009903625.1">
    <property type="nucleotide sequence ID" value="NC_049849.1"/>
</dbReference>
<organism evidence="1 2">
    <name type="scientific">Achromobacter phage Motura</name>
    <dbReference type="NCBI Taxonomy" id="2591403"/>
    <lineage>
        <taxon>Viruses</taxon>
        <taxon>Duplodnaviria</taxon>
        <taxon>Heunggongvirae</taxon>
        <taxon>Uroviricota</taxon>
        <taxon>Caudoviricetes</taxon>
        <taxon>Moturavirus</taxon>
        <taxon>Moturavirus motura</taxon>
    </lineage>
</organism>
<dbReference type="GeneID" id="56135901"/>
<proteinExistence type="predicted"/>
<dbReference type="Proteomes" id="UP000320799">
    <property type="component" value="Segment"/>
</dbReference>
<reference evidence="1 2" key="1">
    <citation type="submission" date="2019-06" db="EMBL/GenBank/DDBJ databases">
        <authorList>
            <person name="Kincaid V.D."/>
            <person name="Fuller A."/>
            <person name="Hodges K."/>
            <person name="Bansal M."/>
            <person name="Essig J."/>
            <person name="Johnson A."/>
        </authorList>
    </citation>
    <scope>NUCLEOTIDE SEQUENCE [LARGE SCALE GENOMIC DNA]</scope>
</reference>
<dbReference type="KEGG" id="vg:56135901"/>